<dbReference type="EMBL" id="QPFP01000028">
    <property type="protein sequence ID" value="TEB29234.1"/>
    <property type="molecule type" value="Genomic_DNA"/>
</dbReference>
<accession>A0A4Y7T5K9</accession>
<gene>
    <name evidence="1" type="ORF">FA13DRAFT_1793327</name>
</gene>
<evidence type="ECO:0000313" key="1">
    <source>
        <dbReference type="EMBL" id="TEB29234.1"/>
    </source>
</evidence>
<keyword evidence="2" id="KW-1185">Reference proteome</keyword>
<name>A0A4Y7T5K9_COPMI</name>
<proteinExistence type="predicted"/>
<organism evidence="1 2">
    <name type="scientific">Coprinellus micaceus</name>
    <name type="common">Glistening ink-cap mushroom</name>
    <name type="synonym">Coprinus micaceus</name>
    <dbReference type="NCBI Taxonomy" id="71717"/>
    <lineage>
        <taxon>Eukaryota</taxon>
        <taxon>Fungi</taxon>
        <taxon>Dikarya</taxon>
        <taxon>Basidiomycota</taxon>
        <taxon>Agaricomycotina</taxon>
        <taxon>Agaricomycetes</taxon>
        <taxon>Agaricomycetidae</taxon>
        <taxon>Agaricales</taxon>
        <taxon>Agaricineae</taxon>
        <taxon>Psathyrellaceae</taxon>
        <taxon>Coprinellus</taxon>
    </lineage>
</organism>
<dbReference type="Proteomes" id="UP000298030">
    <property type="component" value="Unassembled WGS sequence"/>
</dbReference>
<sequence>MIQTAVLPARRNAIDYHAFGVPRDLWHNSMKSQIVNQKPEHLFALWFHKKTNPPSANPPIGVAFTQAEYGGDGVEFNSSPISALLPDNLLAMGKDATLSLDWPGYAHLKYKAIINMDTTLGDLAAQVVCVFKHFYEKYHQSFQGSGVRLGPFHVRFEQLRLRNIFFDGRLWHIEAAYVYDGLSSPLNIHFYP</sequence>
<protein>
    <submittedName>
        <fullName evidence="1">Uncharacterized protein</fullName>
    </submittedName>
</protein>
<reference evidence="1 2" key="1">
    <citation type="journal article" date="2019" name="Nat. Ecol. Evol.">
        <title>Megaphylogeny resolves global patterns of mushroom evolution.</title>
        <authorList>
            <person name="Varga T."/>
            <person name="Krizsan K."/>
            <person name="Foldi C."/>
            <person name="Dima B."/>
            <person name="Sanchez-Garcia M."/>
            <person name="Sanchez-Ramirez S."/>
            <person name="Szollosi G.J."/>
            <person name="Szarkandi J.G."/>
            <person name="Papp V."/>
            <person name="Albert L."/>
            <person name="Andreopoulos W."/>
            <person name="Angelini C."/>
            <person name="Antonin V."/>
            <person name="Barry K.W."/>
            <person name="Bougher N.L."/>
            <person name="Buchanan P."/>
            <person name="Buyck B."/>
            <person name="Bense V."/>
            <person name="Catcheside P."/>
            <person name="Chovatia M."/>
            <person name="Cooper J."/>
            <person name="Damon W."/>
            <person name="Desjardin D."/>
            <person name="Finy P."/>
            <person name="Geml J."/>
            <person name="Haridas S."/>
            <person name="Hughes K."/>
            <person name="Justo A."/>
            <person name="Karasinski D."/>
            <person name="Kautmanova I."/>
            <person name="Kiss B."/>
            <person name="Kocsube S."/>
            <person name="Kotiranta H."/>
            <person name="LaButti K.M."/>
            <person name="Lechner B.E."/>
            <person name="Liimatainen K."/>
            <person name="Lipzen A."/>
            <person name="Lukacs Z."/>
            <person name="Mihaltcheva S."/>
            <person name="Morgado L.N."/>
            <person name="Niskanen T."/>
            <person name="Noordeloos M.E."/>
            <person name="Ohm R.A."/>
            <person name="Ortiz-Santana B."/>
            <person name="Ovrebo C."/>
            <person name="Racz N."/>
            <person name="Riley R."/>
            <person name="Savchenko A."/>
            <person name="Shiryaev A."/>
            <person name="Soop K."/>
            <person name="Spirin V."/>
            <person name="Szebenyi C."/>
            <person name="Tomsovsky M."/>
            <person name="Tulloss R.E."/>
            <person name="Uehling J."/>
            <person name="Grigoriev I.V."/>
            <person name="Vagvolgyi C."/>
            <person name="Papp T."/>
            <person name="Martin F.M."/>
            <person name="Miettinen O."/>
            <person name="Hibbett D.S."/>
            <person name="Nagy L.G."/>
        </authorList>
    </citation>
    <scope>NUCLEOTIDE SEQUENCE [LARGE SCALE GENOMIC DNA]</scope>
    <source>
        <strain evidence="1 2">FP101781</strain>
    </source>
</reference>
<dbReference type="AlphaFoldDB" id="A0A4Y7T5K9"/>
<comment type="caution">
    <text evidence="1">The sequence shown here is derived from an EMBL/GenBank/DDBJ whole genome shotgun (WGS) entry which is preliminary data.</text>
</comment>
<dbReference type="OrthoDB" id="2824696at2759"/>
<evidence type="ECO:0000313" key="2">
    <source>
        <dbReference type="Proteomes" id="UP000298030"/>
    </source>
</evidence>